<sequence>MIHRNFWHFYSRNKWNPRYFCKYTESESEPAYIPSFFCFVRCLKIEKFHELKHFFVFKNPAFLICIHTIKTECAKPAFCTEKPLSEN</sequence>
<comment type="caution">
    <text evidence="1">The sequence shown here is derived from an EMBL/GenBank/DDBJ whole genome shotgun (WGS) entry which is preliminary data.</text>
</comment>
<accession>K1YVL3</accession>
<reference evidence="1" key="1">
    <citation type="journal article" date="2012" name="Science">
        <title>Fermentation, hydrogen, and sulfur metabolism in multiple uncultivated bacterial phyla.</title>
        <authorList>
            <person name="Wrighton K.C."/>
            <person name="Thomas B.C."/>
            <person name="Sharon I."/>
            <person name="Miller C.S."/>
            <person name="Castelle C.J."/>
            <person name="VerBerkmoes N.C."/>
            <person name="Wilkins M.J."/>
            <person name="Hettich R.L."/>
            <person name="Lipton M.S."/>
            <person name="Williams K.H."/>
            <person name="Long P.E."/>
            <person name="Banfield J.F."/>
        </authorList>
    </citation>
    <scope>NUCLEOTIDE SEQUENCE [LARGE SCALE GENOMIC DNA]</scope>
</reference>
<proteinExistence type="predicted"/>
<protein>
    <submittedName>
        <fullName evidence="1">Uncharacterized protein</fullName>
    </submittedName>
</protein>
<gene>
    <name evidence="1" type="ORF">ACD_78C00453G0001</name>
</gene>
<dbReference type="AlphaFoldDB" id="K1YVL3"/>
<name>K1YVL3_9BACT</name>
<evidence type="ECO:0000313" key="1">
    <source>
        <dbReference type="EMBL" id="EKD29294.1"/>
    </source>
</evidence>
<dbReference type="EMBL" id="AMFJ01034453">
    <property type="protein sequence ID" value="EKD29294.1"/>
    <property type="molecule type" value="Genomic_DNA"/>
</dbReference>
<organism evidence="1">
    <name type="scientific">uncultured bacterium</name>
    <name type="common">gcode 4</name>
    <dbReference type="NCBI Taxonomy" id="1234023"/>
    <lineage>
        <taxon>Bacteria</taxon>
        <taxon>environmental samples</taxon>
    </lineage>
</organism>